<reference evidence="1" key="1">
    <citation type="journal article" date="2014" name="Front. Microbiol.">
        <title>High frequency of phylogenetically diverse reductive dehalogenase-homologous genes in deep subseafloor sedimentary metagenomes.</title>
        <authorList>
            <person name="Kawai M."/>
            <person name="Futagami T."/>
            <person name="Toyoda A."/>
            <person name="Takaki Y."/>
            <person name="Nishi S."/>
            <person name="Hori S."/>
            <person name="Arai W."/>
            <person name="Tsubouchi T."/>
            <person name="Morono Y."/>
            <person name="Uchiyama I."/>
            <person name="Ito T."/>
            <person name="Fujiyama A."/>
            <person name="Inagaki F."/>
            <person name="Takami H."/>
        </authorList>
    </citation>
    <scope>NUCLEOTIDE SEQUENCE</scope>
    <source>
        <strain evidence="1">Expedition CK06-06</strain>
    </source>
</reference>
<protein>
    <submittedName>
        <fullName evidence="1">Uncharacterized protein</fullName>
    </submittedName>
</protein>
<proteinExistence type="predicted"/>
<name>X0Z0M1_9ZZZZ</name>
<comment type="caution">
    <text evidence="1">The sequence shown here is derived from an EMBL/GenBank/DDBJ whole genome shotgun (WGS) entry which is preliminary data.</text>
</comment>
<dbReference type="Gene3D" id="3.30.565.10">
    <property type="entry name" value="Histidine kinase-like ATPase, C-terminal domain"/>
    <property type="match status" value="1"/>
</dbReference>
<gene>
    <name evidence="1" type="ORF">S01H4_20226</name>
</gene>
<organism evidence="1">
    <name type="scientific">marine sediment metagenome</name>
    <dbReference type="NCBI Taxonomy" id="412755"/>
    <lineage>
        <taxon>unclassified sequences</taxon>
        <taxon>metagenomes</taxon>
        <taxon>ecological metagenomes</taxon>
    </lineage>
</organism>
<evidence type="ECO:0000313" key="1">
    <source>
        <dbReference type="EMBL" id="GAG62490.1"/>
    </source>
</evidence>
<dbReference type="AlphaFoldDB" id="X0Z0M1"/>
<accession>X0Z0M1</accession>
<feature type="non-terminal residue" evidence="1">
    <location>
        <position position="95"/>
    </location>
</feature>
<dbReference type="InterPro" id="IPR036890">
    <property type="entry name" value="HATPase_C_sf"/>
</dbReference>
<sequence>MKMMAQIVKSRQLKSKKTKEIDIILREIESINNVVIELLEFAKPSTLQFAEHNINSILEGILNLFSHNLQHQRITIETKSEPDNIFIYLDGEKIR</sequence>
<dbReference type="EMBL" id="BART01009075">
    <property type="protein sequence ID" value="GAG62490.1"/>
    <property type="molecule type" value="Genomic_DNA"/>
</dbReference>